<evidence type="ECO:0000256" key="1">
    <source>
        <dbReference type="SAM" id="Phobius"/>
    </source>
</evidence>
<accession>A0ABQ6NBZ5</accession>
<dbReference type="Pfam" id="PF13593">
    <property type="entry name" value="SBF_like"/>
    <property type="match status" value="1"/>
</dbReference>
<name>A0ABQ6NBZ5_9STRA</name>
<feature type="transmembrane region" description="Helical" evidence="1">
    <location>
        <begin position="86"/>
        <end position="107"/>
    </location>
</feature>
<feature type="transmembrane region" description="Helical" evidence="1">
    <location>
        <begin position="245"/>
        <end position="268"/>
    </location>
</feature>
<sequence length="378" mass="39971">MQLPLPSSTQLGRFVDANFFLLSFSALAPLAACYPAIACSGGLIRPEITVFYVAIMGVFFLEGLSLPTGPTLSSLSHPAFHLSSLFFNFFLPPALLLPVVSLPFFLHFPPLIRAGFLALSVTPSTTSMSVMLSSRSGGLPPLAACAALLSNLLGALLSPLILQRLTLTSPTFSQKKLAVQILGKMVLPLLLGQGARALLSPPAVARSLPYVGKASQILVLLLLFQILSDVFASASAVSPFLGLRILSLVTLLHYSILSLSHIASAALFPSSRPTRVSFLFTSSTKTVVLGVPMLRSLYSDRSPADLAFLLLPLVAYHLLELVNGLVLAPWLKLWSESGPVLGVVGGGGGGMPHESTPLMLNKQKTVLHDNTTGGHDAL</sequence>
<protein>
    <recommendedName>
        <fullName evidence="4">Sodium/metabolite cotransporter BASS4, chloroplastic</fullName>
    </recommendedName>
</protein>
<evidence type="ECO:0000313" key="3">
    <source>
        <dbReference type="Proteomes" id="UP001165060"/>
    </source>
</evidence>
<feature type="transmembrane region" description="Helical" evidence="1">
    <location>
        <begin position="20"/>
        <end position="37"/>
    </location>
</feature>
<feature type="transmembrane region" description="Helical" evidence="1">
    <location>
        <begin position="274"/>
        <end position="294"/>
    </location>
</feature>
<dbReference type="InterPro" id="IPR016833">
    <property type="entry name" value="Put_Na-Bile_cotransptr"/>
</dbReference>
<proteinExistence type="predicted"/>
<dbReference type="Gene3D" id="1.20.1530.20">
    <property type="match status" value="1"/>
</dbReference>
<keyword evidence="1" id="KW-0472">Membrane</keyword>
<organism evidence="2 3">
    <name type="scientific">Tetraparma gracilis</name>
    <dbReference type="NCBI Taxonomy" id="2962635"/>
    <lineage>
        <taxon>Eukaryota</taxon>
        <taxon>Sar</taxon>
        <taxon>Stramenopiles</taxon>
        <taxon>Ochrophyta</taxon>
        <taxon>Bolidophyceae</taxon>
        <taxon>Parmales</taxon>
        <taxon>Triparmaceae</taxon>
        <taxon>Tetraparma</taxon>
    </lineage>
</organism>
<dbReference type="InterPro" id="IPR038770">
    <property type="entry name" value="Na+/solute_symporter_sf"/>
</dbReference>
<feature type="transmembrane region" description="Helical" evidence="1">
    <location>
        <begin position="177"/>
        <end position="197"/>
    </location>
</feature>
<dbReference type="EMBL" id="BRYB01006715">
    <property type="protein sequence ID" value="GMI55648.1"/>
    <property type="molecule type" value="Genomic_DNA"/>
</dbReference>
<feature type="transmembrane region" description="Helical" evidence="1">
    <location>
        <begin position="217"/>
        <end position="238"/>
    </location>
</feature>
<gene>
    <name evidence="2" type="ORF">TeGR_g3705</name>
</gene>
<keyword evidence="1" id="KW-1133">Transmembrane helix</keyword>
<comment type="caution">
    <text evidence="2">The sequence shown here is derived from an EMBL/GenBank/DDBJ whole genome shotgun (WGS) entry which is preliminary data.</text>
</comment>
<dbReference type="PANTHER" id="PTHR18640:SF5">
    <property type="entry name" value="SODIUM_BILE ACID COTRANSPORTER 7"/>
    <property type="match status" value="1"/>
</dbReference>
<evidence type="ECO:0000313" key="2">
    <source>
        <dbReference type="EMBL" id="GMI55648.1"/>
    </source>
</evidence>
<keyword evidence="3" id="KW-1185">Reference proteome</keyword>
<feature type="transmembrane region" description="Helical" evidence="1">
    <location>
        <begin position="49"/>
        <end position="66"/>
    </location>
</feature>
<evidence type="ECO:0008006" key="4">
    <source>
        <dbReference type="Google" id="ProtNLM"/>
    </source>
</evidence>
<keyword evidence="1" id="KW-0812">Transmembrane</keyword>
<feature type="transmembrane region" description="Helical" evidence="1">
    <location>
        <begin position="138"/>
        <end position="157"/>
    </location>
</feature>
<feature type="transmembrane region" description="Helical" evidence="1">
    <location>
        <begin position="114"/>
        <end position="132"/>
    </location>
</feature>
<dbReference type="PANTHER" id="PTHR18640">
    <property type="entry name" value="SOLUTE CARRIER FAMILY 10 MEMBER 7"/>
    <property type="match status" value="1"/>
</dbReference>
<dbReference type="Proteomes" id="UP001165060">
    <property type="component" value="Unassembled WGS sequence"/>
</dbReference>
<feature type="transmembrane region" description="Helical" evidence="1">
    <location>
        <begin position="306"/>
        <end position="331"/>
    </location>
</feature>
<reference evidence="2 3" key="1">
    <citation type="journal article" date="2023" name="Commun. Biol.">
        <title>Genome analysis of Parmales, the sister group of diatoms, reveals the evolutionary specialization of diatoms from phago-mixotrophs to photoautotrophs.</title>
        <authorList>
            <person name="Ban H."/>
            <person name="Sato S."/>
            <person name="Yoshikawa S."/>
            <person name="Yamada K."/>
            <person name="Nakamura Y."/>
            <person name="Ichinomiya M."/>
            <person name="Sato N."/>
            <person name="Blanc-Mathieu R."/>
            <person name="Endo H."/>
            <person name="Kuwata A."/>
            <person name="Ogata H."/>
        </authorList>
    </citation>
    <scope>NUCLEOTIDE SEQUENCE [LARGE SCALE GENOMIC DNA]</scope>
</reference>